<dbReference type="InterPro" id="IPR008978">
    <property type="entry name" value="HSP20-like_chaperone"/>
</dbReference>
<protein>
    <submittedName>
        <fullName evidence="5">Heat-shock protein IbpA</fullName>
    </submittedName>
</protein>
<organism evidence="5 6">
    <name type="scientific">Algimonas ampicilliniresistens</name>
    <dbReference type="NCBI Taxonomy" id="1298735"/>
    <lineage>
        <taxon>Bacteria</taxon>
        <taxon>Pseudomonadati</taxon>
        <taxon>Pseudomonadota</taxon>
        <taxon>Alphaproteobacteria</taxon>
        <taxon>Maricaulales</taxon>
        <taxon>Robiginitomaculaceae</taxon>
        <taxon>Algimonas</taxon>
    </lineage>
</organism>
<evidence type="ECO:0000256" key="1">
    <source>
        <dbReference type="ARBA" id="ARBA00023016"/>
    </source>
</evidence>
<accession>A0ABQ5VBG2</accession>
<proteinExistence type="inferred from homology"/>
<dbReference type="EMBL" id="BSNK01000002">
    <property type="protein sequence ID" value="GLQ24417.1"/>
    <property type="molecule type" value="Genomic_DNA"/>
</dbReference>
<dbReference type="PANTHER" id="PTHR47062">
    <property type="match status" value="1"/>
</dbReference>
<dbReference type="CDD" id="cd06470">
    <property type="entry name" value="ACD_IbpA-B_like"/>
    <property type="match status" value="1"/>
</dbReference>
<comment type="similarity">
    <text evidence="2 3">Belongs to the small heat shock protein (HSP20) family.</text>
</comment>
<dbReference type="RefSeq" id="WP_284390795.1">
    <property type="nucleotide sequence ID" value="NZ_BSNK01000002.1"/>
</dbReference>
<reference evidence="5" key="2">
    <citation type="submission" date="2023-01" db="EMBL/GenBank/DDBJ databases">
        <title>Draft genome sequence of Algimonas ampicilliniresistens strain NBRC 108219.</title>
        <authorList>
            <person name="Sun Q."/>
            <person name="Mori K."/>
        </authorList>
    </citation>
    <scope>NUCLEOTIDE SEQUENCE</scope>
    <source>
        <strain evidence="5">NBRC 108219</strain>
    </source>
</reference>
<evidence type="ECO:0000313" key="5">
    <source>
        <dbReference type="EMBL" id="GLQ24417.1"/>
    </source>
</evidence>
<dbReference type="Gene3D" id="2.60.40.790">
    <property type="match status" value="1"/>
</dbReference>
<comment type="caution">
    <text evidence="5">The sequence shown here is derived from an EMBL/GenBank/DDBJ whole genome shotgun (WGS) entry which is preliminary data.</text>
</comment>
<evidence type="ECO:0000313" key="6">
    <source>
        <dbReference type="Proteomes" id="UP001161391"/>
    </source>
</evidence>
<evidence type="ECO:0000259" key="4">
    <source>
        <dbReference type="PROSITE" id="PS01031"/>
    </source>
</evidence>
<dbReference type="SUPFAM" id="SSF49764">
    <property type="entry name" value="HSP20-like chaperones"/>
    <property type="match status" value="1"/>
</dbReference>
<dbReference type="Proteomes" id="UP001161391">
    <property type="component" value="Unassembled WGS sequence"/>
</dbReference>
<dbReference type="InterPro" id="IPR037913">
    <property type="entry name" value="ACD_IbpA/B"/>
</dbReference>
<sequence>MRTTTTGAYDLSPLYRSFVGLDRMAGLIDAATAQAGSNTSYPPYNVVRLSDDAYRIELAVAGFSDADLSIESEQNRLTVTGNIDDKSANDELDYLHRGIAERGFERRFQLADHVFVKDAQLANGLLTISLERELPEALKPRRIEIGSAARGEKLITSKTGGKRKAA</sequence>
<evidence type="ECO:0000256" key="3">
    <source>
        <dbReference type="RuleBase" id="RU003616"/>
    </source>
</evidence>
<name>A0ABQ5VBG2_9PROT</name>
<gene>
    <name evidence="5" type="ORF">GCM10007853_22910</name>
</gene>
<dbReference type="PANTHER" id="PTHR47062:SF1">
    <property type="entry name" value="SMALL HEAT SHOCK PROTEIN IBPA"/>
    <property type="match status" value="1"/>
</dbReference>
<dbReference type="PROSITE" id="PS01031">
    <property type="entry name" value="SHSP"/>
    <property type="match status" value="1"/>
</dbReference>
<reference evidence="5" key="1">
    <citation type="journal article" date="2014" name="Int. J. Syst. Evol. Microbiol.">
        <title>Complete genome of a new Firmicutes species belonging to the dominant human colonic microbiota ('Ruminococcus bicirculans') reveals two chromosomes and a selective capacity to utilize plant glucans.</title>
        <authorList>
            <consortium name="NISC Comparative Sequencing Program"/>
            <person name="Wegmann U."/>
            <person name="Louis P."/>
            <person name="Goesmann A."/>
            <person name="Henrissat B."/>
            <person name="Duncan S.H."/>
            <person name="Flint H.J."/>
        </authorList>
    </citation>
    <scope>NUCLEOTIDE SEQUENCE</scope>
    <source>
        <strain evidence="5">NBRC 108219</strain>
    </source>
</reference>
<feature type="domain" description="SHSP" evidence="4">
    <location>
        <begin position="35"/>
        <end position="148"/>
    </location>
</feature>
<dbReference type="InterPro" id="IPR002068">
    <property type="entry name" value="A-crystallin/Hsp20_dom"/>
</dbReference>
<evidence type="ECO:0000256" key="2">
    <source>
        <dbReference type="PROSITE-ProRule" id="PRU00285"/>
    </source>
</evidence>
<dbReference type="Pfam" id="PF00011">
    <property type="entry name" value="HSP20"/>
    <property type="match status" value="1"/>
</dbReference>
<keyword evidence="6" id="KW-1185">Reference proteome</keyword>
<keyword evidence="1" id="KW-0346">Stress response</keyword>